<evidence type="ECO:0000313" key="1">
    <source>
        <dbReference type="EMBL" id="SDF55797.1"/>
    </source>
</evidence>
<dbReference type="OrthoDB" id="9182871at2"/>
<dbReference type="Proteomes" id="UP000198614">
    <property type="component" value="Unassembled WGS sequence"/>
</dbReference>
<dbReference type="Gene3D" id="3.10.450.50">
    <property type="match status" value="1"/>
</dbReference>
<organism evidence="1 2">
    <name type="scientific">Streptomyces griseoaurantiacus</name>
    <dbReference type="NCBI Taxonomy" id="68213"/>
    <lineage>
        <taxon>Bacteria</taxon>
        <taxon>Bacillati</taxon>
        <taxon>Actinomycetota</taxon>
        <taxon>Actinomycetes</taxon>
        <taxon>Kitasatosporales</taxon>
        <taxon>Streptomycetaceae</taxon>
        <taxon>Streptomyces</taxon>
        <taxon>Streptomyces aurantiacus group</taxon>
    </lineage>
</organism>
<reference evidence="1 2" key="1">
    <citation type="submission" date="2016-10" db="EMBL/GenBank/DDBJ databases">
        <authorList>
            <person name="de Groot N.N."/>
        </authorList>
    </citation>
    <scope>NUCLEOTIDE SEQUENCE [LARGE SCALE GENOMIC DNA]</scope>
    <source>
        <strain evidence="1 2">CGMCC 4.1859</strain>
    </source>
</reference>
<dbReference type="PANTHER" id="PTHR38436">
    <property type="entry name" value="POLYKETIDE CYCLASE SNOAL-LIKE DOMAIN"/>
    <property type="match status" value="1"/>
</dbReference>
<dbReference type="AlphaFoldDB" id="A0A1G7M228"/>
<dbReference type="EMBL" id="FNAX01000009">
    <property type="protein sequence ID" value="SDF55797.1"/>
    <property type="molecule type" value="Genomic_DNA"/>
</dbReference>
<dbReference type="Pfam" id="PF07366">
    <property type="entry name" value="SnoaL"/>
    <property type="match status" value="1"/>
</dbReference>
<dbReference type="PANTHER" id="PTHR38436:SF1">
    <property type="entry name" value="ESTER CYCLASE"/>
    <property type="match status" value="1"/>
</dbReference>
<dbReference type="InterPro" id="IPR009959">
    <property type="entry name" value="Cyclase_SnoaL-like"/>
</dbReference>
<name>A0A1G7M228_9ACTN</name>
<evidence type="ECO:0000313" key="2">
    <source>
        <dbReference type="Proteomes" id="UP000198614"/>
    </source>
</evidence>
<accession>A0A1G7M228</accession>
<proteinExistence type="predicted"/>
<dbReference type="GO" id="GO:0030638">
    <property type="term" value="P:polyketide metabolic process"/>
    <property type="evidence" value="ECO:0007669"/>
    <property type="project" value="InterPro"/>
</dbReference>
<sequence>MADTEHDLESHYRAYLRALNERRLDDLVHFVRDTLTYNGEPMERRRYRDMIASDIAAVPDLRFDVGLLVVSGDQVACRLVFDCTPRHEFLGFVPDGVRVSFAEHVFYTFEDGRIATVWSLIDRDALARRLRRVSEG</sequence>
<gene>
    <name evidence="1" type="ORF">SAMN05216260_10933</name>
</gene>
<dbReference type="SUPFAM" id="SSF54427">
    <property type="entry name" value="NTF2-like"/>
    <property type="match status" value="1"/>
</dbReference>
<protein>
    <submittedName>
        <fullName evidence="1">Predicted ester cyclase</fullName>
    </submittedName>
</protein>
<dbReference type="InterPro" id="IPR032710">
    <property type="entry name" value="NTF2-like_dom_sf"/>
</dbReference>